<evidence type="ECO:0000259" key="1">
    <source>
        <dbReference type="PROSITE" id="PS51085"/>
    </source>
</evidence>
<protein>
    <submittedName>
        <fullName evidence="3">Ring-1,2-phenylacetyl-CoA epoxidase subunit PaaE</fullName>
    </submittedName>
</protein>
<dbReference type="InterPro" id="IPR017927">
    <property type="entry name" value="FAD-bd_FR_type"/>
</dbReference>
<dbReference type="SUPFAM" id="SSF63380">
    <property type="entry name" value="Riboflavin synthase domain-like"/>
    <property type="match status" value="1"/>
</dbReference>
<dbReference type="Gene3D" id="2.40.30.10">
    <property type="entry name" value="Translation factors"/>
    <property type="match status" value="1"/>
</dbReference>
<feature type="domain" description="2Fe-2S ferredoxin-type" evidence="1">
    <location>
        <begin position="247"/>
        <end position="335"/>
    </location>
</feature>
<name>A0A2T5JE84_9SPHI</name>
<dbReference type="InterPro" id="IPR001709">
    <property type="entry name" value="Flavoprot_Pyr_Nucl_cyt_Rdtase"/>
</dbReference>
<dbReference type="PRINTS" id="PR00410">
    <property type="entry name" value="PHEHYDRXLASE"/>
</dbReference>
<dbReference type="Pfam" id="PF00111">
    <property type="entry name" value="Fer2"/>
    <property type="match status" value="1"/>
</dbReference>
<dbReference type="PROSITE" id="PS51085">
    <property type="entry name" value="2FE2S_FER_2"/>
    <property type="match status" value="1"/>
</dbReference>
<comment type="caution">
    <text evidence="3">The sequence shown here is derived from an EMBL/GenBank/DDBJ whole genome shotgun (WGS) entry which is preliminary data.</text>
</comment>
<dbReference type="InterPro" id="IPR017938">
    <property type="entry name" value="Riboflavin_synthase-like_b-brl"/>
</dbReference>
<evidence type="ECO:0000313" key="4">
    <source>
        <dbReference type="Proteomes" id="UP000244168"/>
    </source>
</evidence>
<accession>A0A2T5JE84</accession>
<dbReference type="Gene3D" id="3.40.50.80">
    <property type="entry name" value="Nucleotide-binding domain of ferredoxin-NADP reductase (FNR) module"/>
    <property type="match status" value="1"/>
</dbReference>
<dbReference type="PROSITE" id="PS51384">
    <property type="entry name" value="FAD_FR"/>
    <property type="match status" value="1"/>
</dbReference>
<dbReference type="InterPro" id="IPR001041">
    <property type="entry name" value="2Fe-2S_ferredoxin-type"/>
</dbReference>
<dbReference type="PRINTS" id="PR00371">
    <property type="entry name" value="FPNCR"/>
</dbReference>
<dbReference type="OrthoDB" id="9789468at2"/>
<dbReference type="InterPro" id="IPR008333">
    <property type="entry name" value="Cbr1-like_FAD-bd_dom"/>
</dbReference>
<proteinExistence type="predicted"/>
<dbReference type="GO" id="GO:0051537">
    <property type="term" value="F:2 iron, 2 sulfur cluster binding"/>
    <property type="evidence" value="ECO:0007669"/>
    <property type="project" value="InterPro"/>
</dbReference>
<dbReference type="SUPFAM" id="SSF52343">
    <property type="entry name" value="Ferredoxin reductase-like, C-terminal NADP-linked domain"/>
    <property type="match status" value="1"/>
</dbReference>
<dbReference type="SUPFAM" id="SSF54292">
    <property type="entry name" value="2Fe-2S ferredoxin-like"/>
    <property type="match status" value="1"/>
</dbReference>
<organism evidence="3 4">
    <name type="scientific">Mucilaginibacter yixingensis</name>
    <dbReference type="NCBI Taxonomy" id="1295612"/>
    <lineage>
        <taxon>Bacteria</taxon>
        <taxon>Pseudomonadati</taxon>
        <taxon>Bacteroidota</taxon>
        <taxon>Sphingobacteriia</taxon>
        <taxon>Sphingobacteriales</taxon>
        <taxon>Sphingobacteriaceae</taxon>
        <taxon>Mucilaginibacter</taxon>
    </lineage>
</organism>
<evidence type="ECO:0000313" key="3">
    <source>
        <dbReference type="EMBL" id="PTQ99965.1"/>
    </source>
</evidence>
<dbReference type="PANTHER" id="PTHR47354:SF5">
    <property type="entry name" value="PROTEIN RFBI"/>
    <property type="match status" value="1"/>
</dbReference>
<dbReference type="GO" id="GO:0016491">
    <property type="term" value="F:oxidoreductase activity"/>
    <property type="evidence" value="ECO:0007669"/>
    <property type="project" value="InterPro"/>
</dbReference>
<dbReference type="Gene3D" id="3.10.20.30">
    <property type="match status" value="1"/>
</dbReference>
<sequence length="335" mass="37603">MPELIVENIIRLAVDTATFQLRPADGQPLHYKSGQFITLIFGHHNEELRRSYSISSSPDEPLLSITVKRVPNGELSRFLLSHTKPGDRWNVAEPTGKFVLDGNEDKNLFFFAAGSGITPVFAQLKYLLNRPGQSKLTLIYSNRNANGILFKDELQAMEEQHPDRLKVIHFLSDEARRLNNYVIEQLLRPSADKLDRMAFYLCGPFDYMRMVRLSLTYMGVAAEQIRKENFVVDTVAVSSFLPAFAPHKVQIIYKGETYNITAGENQSILQAALQNKINIPYSCRVGICSACSAICSSGKVQMTANEVITPADEAKGWVLTCTGYALDDDVVIRYE</sequence>
<dbReference type="Proteomes" id="UP000244168">
    <property type="component" value="Unassembled WGS sequence"/>
</dbReference>
<dbReference type="InterPro" id="IPR001433">
    <property type="entry name" value="OxRdtase_FAD/NAD-bd"/>
</dbReference>
<dbReference type="PANTHER" id="PTHR47354">
    <property type="entry name" value="NADH OXIDOREDUCTASE HCR"/>
    <property type="match status" value="1"/>
</dbReference>
<dbReference type="Pfam" id="PF00175">
    <property type="entry name" value="NAD_binding_1"/>
    <property type="match status" value="1"/>
</dbReference>
<dbReference type="Pfam" id="PF00970">
    <property type="entry name" value="FAD_binding_6"/>
    <property type="match status" value="1"/>
</dbReference>
<reference evidence="3 4" key="1">
    <citation type="submission" date="2018-04" db="EMBL/GenBank/DDBJ databases">
        <title>Genomic Encyclopedia of Archaeal and Bacterial Type Strains, Phase II (KMG-II): from individual species to whole genera.</title>
        <authorList>
            <person name="Goeker M."/>
        </authorList>
    </citation>
    <scope>NUCLEOTIDE SEQUENCE [LARGE SCALE GENOMIC DNA]</scope>
    <source>
        <strain evidence="3 4">DSM 26809</strain>
    </source>
</reference>
<dbReference type="CDD" id="cd00207">
    <property type="entry name" value="fer2"/>
    <property type="match status" value="1"/>
</dbReference>
<dbReference type="InterPro" id="IPR050415">
    <property type="entry name" value="MRET"/>
</dbReference>
<dbReference type="AlphaFoldDB" id="A0A2T5JE84"/>
<dbReference type="RefSeq" id="WP_107827867.1">
    <property type="nucleotide sequence ID" value="NZ_CP160205.1"/>
</dbReference>
<feature type="domain" description="FAD-binding FR-type" evidence="2">
    <location>
        <begin position="1"/>
        <end position="101"/>
    </location>
</feature>
<keyword evidence="4" id="KW-1185">Reference proteome</keyword>
<evidence type="ECO:0000259" key="2">
    <source>
        <dbReference type="PROSITE" id="PS51384"/>
    </source>
</evidence>
<dbReference type="InterPro" id="IPR036010">
    <property type="entry name" value="2Fe-2S_ferredoxin-like_sf"/>
</dbReference>
<dbReference type="InterPro" id="IPR006058">
    <property type="entry name" value="2Fe2S_fd_BS"/>
</dbReference>
<gene>
    <name evidence="3" type="ORF">C8P68_102796</name>
</gene>
<dbReference type="PROSITE" id="PS00197">
    <property type="entry name" value="2FE2S_FER_1"/>
    <property type="match status" value="1"/>
</dbReference>
<dbReference type="EMBL" id="QAOQ01000002">
    <property type="protein sequence ID" value="PTQ99965.1"/>
    <property type="molecule type" value="Genomic_DNA"/>
</dbReference>
<dbReference type="CDD" id="cd06214">
    <property type="entry name" value="PA_degradation_oxidoreductase_like"/>
    <property type="match status" value="1"/>
</dbReference>
<dbReference type="InterPro" id="IPR039261">
    <property type="entry name" value="FNR_nucleotide-bd"/>
</dbReference>
<dbReference type="InterPro" id="IPR012675">
    <property type="entry name" value="Beta-grasp_dom_sf"/>
</dbReference>